<evidence type="ECO:0000313" key="3">
    <source>
        <dbReference type="EMBL" id="KUG28084.1"/>
    </source>
</evidence>
<keyword evidence="1" id="KW-0677">Repeat</keyword>
<comment type="caution">
    <text evidence="3">The sequence shown here is derived from an EMBL/GenBank/DDBJ whole genome shotgun (WGS) entry which is preliminary data.</text>
</comment>
<dbReference type="Gene3D" id="1.50.10.20">
    <property type="match status" value="2"/>
</dbReference>
<dbReference type="CDD" id="cd00688">
    <property type="entry name" value="ISOPREN_C2_like"/>
    <property type="match status" value="1"/>
</dbReference>
<proteinExistence type="predicted"/>
<feature type="domain" description="Prenyltransferase alpha-alpha toroid" evidence="2">
    <location>
        <begin position="5"/>
        <end position="72"/>
    </location>
</feature>
<name>A0A0W8G4H1_9ZZZZ</name>
<gene>
    <name evidence="3" type="ORF">ASZ90_002044</name>
</gene>
<dbReference type="SUPFAM" id="SSF48239">
    <property type="entry name" value="Terpenoid cyclases/Protein prenyltransferases"/>
    <property type="match status" value="1"/>
</dbReference>
<reference evidence="3" key="1">
    <citation type="journal article" date="2015" name="Proc. Natl. Acad. Sci. U.S.A.">
        <title>Networks of energetic and metabolic interactions define dynamics in microbial communities.</title>
        <authorList>
            <person name="Embree M."/>
            <person name="Liu J.K."/>
            <person name="Al-Bassam M.M."/>
            <person name="Zengler K."/>
        </authorList>
    </citation>
    <scope>NUCLEOTIDE SEQUENCE</scope>
</reference>
<evidence type="ECO:0000256" key="1">
    <source>
        <dbReference type="ARBA" id="ARBA00022737"/>
    </source>
</evidence>
<dbReference type="GO" id="GO:0003824">
    <property type="term" value="F:catalytic activity"/>
    <property type="evidence" value="ECO:0007669"/>
    <property type="project" value="InterPro"/>
</dbReference>
<accession>A0A0W8G4H1</accession>
<dbReference type="Pfam" id="PF00432">
    <property type="entry name" value="Prenyltrans"/>
    <property type="match status" value="2"/>
</dbReference>
<evidence type="ECO:0000259" key="2">
    <source>
        <dbReference type="Pfam" id="PF00432"/>
    </source>
</evidence>
<feature type="domain" description="Prenyltransferase alpha-alpha toroid" evidence="2">
    <location>
        <begin position="228"/>
        <end position="274"/>
    </location>
</feature>
<dbReference type="EMBL" id="LNQE01000259">
    <property type="protein sequence ID" value="KUG28084.1"/>
    <property type="molecule type" value="Genomic_DNA"/>
</dbReference>
<protein>
    <recommendedName>
        <fullName evidence="2">Prenyltransferase alpha-alpha toroid domain-containing protein</fullName>
    </recommendedName>
</protein>
<dbReference type="AlphaFoldDB" id="A0A0W8G4H1"/>
<dbReference type="InterPro" id="IPR008930">
    <property type="entry name" value="Terpenoid_cyclase/PrenylTrfase"/>
</dbReference>
<sequence length="286" mass="30319">MHLDRTRRQTAAYILERACPSGGFCFYRLDEPTPHDTYYALASLEILGVSHASGRTAAFLRSLQDADGSFGPLPRTYFTLLSLGLLGVPPVHDPGKAVAALLRQVLASNRPPRPFQAQTYRDKDRACALSTATGLRLEPAMIDALQAMALRYGHPDGGFGVDGPSLDETRAAVSALGRIGRPPEPRGLAAFVRSCEDSTFGFTGKPGSSLPYLEYIHAGVCLCAALGTQPAFAAACGETVLRCRKASGGFARTETGIATLENTSLALQALACLNHGETKRGIATPP</sequence>
<dbReference type="InterPro" id="IPR001330">
    <property type="entry name" value="Prenyltrans"/>
</dbReference>
<organism evidence="3">
    <name type="scientific">hydrocarbon metagenome</name>
    <dbReference type="NCBI Taxonomy" id="938273"/>
    <lineage>
        <taxon>unclassified sequences</taxon>
        <taxon>metagenomes</taxon>
        <taxon>ecological metagenomes</taxon>
    </lineage>
</organism>